<dbReference type="EMBL" id="POUD01000077">
    <property type="protein sequence ID" value="PZG16837.1"/>
    <property type="molecule type" value="Genomic_DNA"/>
</dbReference>
<evidence type="ECO:0000313" key="1">
    <source>
        <dbReference type="EMBL" id="PZG16837.1"/>
    </source>
</evidence>
<dbReference type="AlphaFoldDB" id="A0A2W2F5G6"/>
<sequence>MHQDGRAAASLWQLARDRRVRSRVAAARSPEAGREILEFLVTDGSATVRRAVAARDDPGLLRTLAGDPDLRTRQAVVENPHCPPDVLRRLVAEYDGLEPEIARLLMEDGAREVKESLAAHTALPELLAAMVTHPDLAFRVARQAAEALRR</sequence>
<comment type="caution">
    <text evidence="1">The sequence shown here is derived from an EMBL/GenBank/DDBJ whole genome shotgun (WGS) entry which is preliminary data.</text>
</comment>
<evidence type="ECO:0008006" key="3">
    <source>
        <dbReference type="Google" id="ProtNLM"/>
    </source>
</evidence>
<dbReference type="Pfam" id="PF01816">
    <property type="entry name" value="LRV"/>
    <property type="match status" value="1"/>
</dbReference>
<keyword evidence="2" id="KW-1185">Reference proteome</keyword>
<proteinExistence type="predicted"/>
<dbReference type="SUPFAM" id="SSF48371">
    <property type="entry name" value="ARM repeat"/>
    <property type="match status" value="1"/>
</dbReference>
<dbReference type="Gene3D" id="1.25.10.10">
    <property type="entry name" value="Leucine-rich Repeat Variant"/>
    <property type="match status" value="1"/>
</dbReference>
<dbReference type="InterPro" id="IPR011989">
    <property type="entry name" value="ARM-like"/>
</dbReference>
<dbReference type="OrthoDB" id="3369136at2"/>
<gene>
    <name evidence="1" type="ORF">C1J01_19730</name>
</gene>
<organism evidence="1 2">
    <name type="scientific">Nonomuraea aridisoli</name>
    <dbReference type="NCBI Taxonomy" id="2070368"/>
    <lineage>
        <taxon>Bacteria</taxon>
        <taxon>Bacillati</taxon>
        <taxon>Actinomycetota</taxon>
        <taxon>Actinomycetes</taxon>
        <taxon>Streptosporangiales</taxon>
        <taxon>Streptosporangiaceae</taxon>
        <taxon>Nonomuraea</taxon>
    </lineage>
</organism>
<name>A0A2W2F5G6_9ACTN</name>
<dbReference type="Proteomes" id="UP000249304">
    <property type="component" value="Unassembled WGS sequence"/>
</dbReference>
<dbReference type="InterPro" id="IPR004830">
    <property type="entry name" value="LRR_variant"/>
</dbReference>
<dbReference type="RefSeq" id="WP_111180460.1">
    <property type="nucleotide sequence ID" value="NZ_POUD01000077.1"/>
</dbReference>
<dbReference type="InterPro" id="IPR016024">
    <property type="entry name" value="ARM-type_fold"/>
</dbReference>
<protein>
    <recommendedName>
        <fullName evidence="3">HEAT repeat domain-containing protein</fullName>
    </recommendedName>
</protein>
<reference evidence="1 2" key="1">
    <citation type="submission" date="2018-01" db="EMBL/GenBank/DDBJ databases">
        <title>Draft genome sequence of Nonomuraea sp. KC333.</title>
        <authorList>
            <person name="Sahin N."/>
            <person name="Saygin H."/>
            <person name="Ay H."/>
        </authorList>
    </citation>
    <scope>NUCLEOTIDE SEQUENCE [LARGE SCALE GENOMIC DNA]</scope>
    <source>
        <strain evidence="1 2">KC333</strain>
    </source>
</reference>
<evidence type="ECO:0000313" key="2">
    <source>
        <dbReference type="Proteomes" id="UP000249304"/>
    </source>
</evidence>
<accession>A0A2W2F5G6</accession>